<feature type="transmembrane region" description="Helical" evidence="1">
    <location>
        <begin position="197"/>
        <end position="216"/>
    </location>
</feature>
<evidence type="ECO:0000259" key="2">
    <source>
        <dbReference type="Pfam" id="PF17991"/>
    </source>
</evidence>
<reference evidence="4" key="1">
    <citation type="submission" date="2015-09" db="EMBL/GenBank/DDBJ databases">
        <authorList>
            <person name="Bertelli C."/>
        </authorList>
    </citation>
    <scope>NUCLEOTIDE SEQUENCE [LARGE SCALE GENOMIC DNA]</scope>
    <source>
        <strain evidence="4">KNic</strain>
    </source>
</reference>
<dbReference type="InParanoid" id="A0A0U5K3D5"/>
<dbReference type="Proteomes" id="UP000069902">
    <property type="component" value="Chromosome cPNK"/>
</dbReference>
<evidence type="ECO:0000256" key="1">
    <source>
        <dbReference type="SAM" id="Phobius"/>
    </source>
</evidence>
<accession>A0A0U5K3D5</accession>
<dbReference type="PATRIC" id="fig|389348.3.peg.1096"/>
<dbReference type="InterPro" id="IPR041017">
    <property type="entry name" value="Thioredoxin_10"/>
</dbReference>
<dbReference type="EMBL" id="LN879502">
    <property type="protein sequence ID" value="CUI16619.1"/>
    <property type="molecule type" value="Genomic_DNA"/>
</dbReference>
<name>A0A0U5K3D5_9BACT</name>
<dbReference type="RefSeq" id="WP_059060654.1">
    <property type="nucleotide sequence ID" value="NZ_LN879502.1"/>
</dbReference>
<gene>
    <name evidence="3" type="ORF">PNK_0996</name>
</gene>
<dbReference type="Pfam" id="PF17991">
    <property type="entry name" value="Thioredoxin_10"/>
    <property type="match status" value="1"/>
</dbReference>
<feature type="transmembrane region" description="Helical" evidence="1">
    <location>
        <begin position="74"/>
        <end position="103"/>
    </location>
</feature>
<feature type="transmembrane region" description="Helical" evidence="1">
    <location>
        <begin position="123"/>
        <end position="142"/>
    </location>
</feature>
<proteinExistence type="predicted"/>
<evidence type="ECO:0000313" key="3">
    <source>
        <dbReference type="EMBL" id="CUI16619.1"/>
    </source>
</evidence>
<dbReference type="Gene3D" id="2.60.120.260">
    <property type="entry name" value="Galactose-binding domain-like"/>
    <property type="match status" value="1"/>
</dbReference>
<keyword evidence="1" id="KW-1133">Transmembrane helix</keyword>
<keyword evidence="1" id="KW-0472">Membrane</keyword>
<sequence>MLLILIFAFLAGLVTILSYSILPVITPLLPPNDRLDKSRAVAILTGWLVSFVACFTALTLFMQHFGLQATAVRYTAVLLIGFFGFVLVLPTFSLLFAKCVALFTKWNTDLLFSPNIEEEKRGGILLGGMLGLTWAPFAWLILAACATLMTTQHVTAVSTLLACIYSLGVGVPLFLFASGTRPFIDEAPTYVDYADKARQVIGGLMIVTAAIFAYNWDTFFEHAVLHDLPDMQIENQAWVDKQLQPLRSPNPSFPNQDQDPFSRIISTASVDITPAIYLGYERGNSLMQTPQLLPDLTYSYNDRFDTIGLNQVGLKGKWEAHANDILSQSNTSQLKVNFKADRVYLVLGGKSELPIQLQLDGKPIPANYHSSDANDTGDIFVDKSRLYQLLNLKGENGRHELVLTIPQGIKVYAFTFSGKE</sequence>
<evidence type="ECO:0000313" key="4">
    <source>
        <dbReference type="Proteomes" id="UP000069902"/>
    </source>
</evidence>
<dbReference type="AlphaFoldDB" id="A0A0U5K3D5"/>
<feature type="domain" description="DipZ thioredoxin-like C-terminal" evidence="2">
    <location>
        <begin position="273"/>
        <end position="416"/>
    </location>
</feature>
<keyword evidence="4" id="KW-1185">Reference proteome</keyword>
<organism evidence="3 4">
    <name type="scientific">Candidatus Protochlamydia naegleriophila</name>
    <dbReference type="NCBI Taxonomy" id="389348"/>
    <lineage>
        <taxon>Bacteria</taxon>
        <taxon>Pseudomonadati</taxon>
        <taxon>Chlamydiota</taxon>
        <taxon>Chlamydiia</taxon>
        <taxon>Parachlamydiales</taxon>
        <taxon>Parachlamydiaceae</taxon>
        <taxon>Candidatus Protochlamydia</taxon>
    </lineage>
</organism>
<dbReference type="STRING" id="389348.PNK_0996"/>
<feature type="transmembrane region" description="Helical" evidence="1">
    <location>
        <begin position="42"/>
        <end position="62"/>
    </location>
</feature>
<protein>
    <recommendedName>
        <fullName evidence="2">DipZ thioredoxin-like C-terminal domain-containing protein</fullName>
    </recommendedName>
</protein>
<dbReference type="KEGG" id="pnl:PNK_0996"/>
<keyword evidence="1" id="KW-0812">Transmembrane</keyword>
<feature type="transmembrane region" description="Helical" evidence="1">
    <location>
        <begin position="154"/>
        <end position="177"/>
    </location>
</feature>